<dbReference type="STRING" id="225324.SAMN02745126_05884"/>
<evidence type="ECO:0000313" key="1">
    <source>
        <dbReference type="EMBL" id="SKA37098.1"/>
    </source>
</evidence>
<accession>A0A1T4TA94</accession>
<reference evidence="2" key="1">
    <citation type="submission" date="2017-02" db="EMBL/GenBank/DDBJ databases">
        <authorList>
            <person name="Varghese N."/>
            <person name="Submissions S."/>
        </authorList>
    </citation>
    <scope>NUCLEOTIDE SEQUENCE [LARGE SCALE GENOMIC DNA]</scope>
    <source>
        <strain evidence="2">ATCC 27094</strain>
    </source>
</reference>
<dbReference type="EMBL" id="FUWJ01000014">
    <property type="protein sequence ID" value="SKA37098.1"/>
    <property type="molecule type" value="Genomic_DNA"/>
</dbReference>
<name>A0A1T4TA94_9HYPH</name>
<dbReference type="OrthoDB" id="5780430at2"/>
<gene>
    <name evidence="1" type="ORF">SAMN02745126_05884</name>
</gene>
<dbReference type="RefSeq" id="WP_085937620.1">
    <property type="nucleotide sequence ID" value="NZ_FUWJ01000014.1"/>
</dbReference>
<keyword evidence="2" id="KW-1185">Reference proteome</keyword>
<protein>
    <submittedName>
        <fullName evidence="1">Uncharacterized protein</fullName>
    </submittedName>
</protein>
<dbReference type="Proteomes" id="UP000190092">
    <property type="component" value="Unassembled WGS sequence"/>
</dbReference>
<dbReference type="AlphaFoldDB" id="A0A1T4TA94"/>
<proteinExistence type="predicted"/>
<organism evidence="1 2">
    <name type="scientific">Enhydrobacter aerosaccus</name>
    <dbReference type="NCBI Taxonomy" id="225324"/>
    <lineage>
        <taxon>Bacteria</taxon>
        <taxon>Pseudomonadati</taxon>
        <taxon>Pseudomonadota</taxon>
        <taxon>Alphaproteobacteria</taxon>
        <taxon>Hyphomicrobiales</taxon>
        <taxon>Enhydrobacter</taxon>
    </lineage>
</organism>
<evidence type="ECO:0000313" key="2">
    <source>
        <dbReference type="Proteomes" id="UP000190092"/>
    </source>
</evidence>
<sequence>MPICEIDPWRTQYFDRVPCPDHVLIPTEDSDAWIWNPRHRWVYDKLAVAQSQGLAAAPHGVTPSAYPVFSKPIYNLKGMGVGSRALHGEADYLAAYQPGHFWSSLLSGDHVSSDVALVDGVPQWWRHARGYAGDGGTFDYWEVRADANAAVEDWAAPWCRKHLAGYTGMANLETIGGRIIEVHLRFADQWPDLYGGDAWVEAVVRLYEIGKWVYTDIERRSGYSVVLFLPHGRRYRHPPLPVQQEIVASPSISSLQISFHEDWPIDRHAMPPGGFRAAIVNCWDRAAGAAARDRLKAWFLASDDQSGRR</sequence>